<dbReference type="Proteomes" id="UP000317893">
    <property type="component" value="Unassembled WGS sequence"/>
</dbReference>
<evidence type="ECO:0000259" key="1">
    <source>
        <dbReference type="Pfam" id="PF16571"/>
    </source>
</evidence>
<dbReference type="InterPro" id="IPR032330">
    <property type="entry name" value="EF-G-binding_C"/>
</dbReference>
<keyword evidence="3" id="KW-1185">Reference proteome</keyword>
<protein>
    <submittedName>
        <fullName evidence="2">Treble-clef zinc-finger protein</fullName>
    </submittedName>
</protein>
<keyword evidence="2" id="KW-0863">Zinc-finger</keyword>
<organism evidence="2 3">
    <name type="scientific">Lapillicoccus jejuensis</name>
    <dbReference type="NCBI Taxonomy" id="402171"/>
    <lineage>
        <taxon>Bacteria</taxon>
        <taxon>Bacillati</taxon>
        <taxon>Actinomycetota</taxon>
        <taxon>Actinomycetes</taxon>
        <taxon>Micrococcales</taxon>
        <taxon>Intrasporangiaceae</taxon>
        <taxon>Lapillicoccus</taxon>
    </lineage>
</organism>
<dbReference type="Pfam" id="PF16571">
    <property type="entry name" value="FBP_C"/>
    <property type="match status" value="1"/>
</dbReference>
<accession>A0A542DYK3</accession>
<dbReference type="GO" id="GO:0008270">
    <property type="term" value="F:zinc ion binding"/>
    <property type="evidence" value="ECO:0007669"/>
    <property type="project" value="UniProtKB-KW"/>
</dbReference>
<name>A0A542DYK3_9MICO</name>
<dbReference type="OrthoDB" id="4171838at2"/>
<dbReference type="RefSeq" id="WP_141847615.1">
    <property type="nucleotide sequence ID" value="NZ_BAAAPR010000002.1"/>
</dbReference>
<proteinExistence type="predicted"/>
<dbReference type="EMBL" id="VFMN01000001">
    <property type="protein sequence ID" value="TQJ08126.1"/>
    <property type="molecule type" value="Genomic_DNA"/>
</dbReference>
<sequence length="161" mass="17383">MDPLTPDDLRAAMANCSKGEAKRLNPPADLASTPWAETELLGWRDPKAPQKAYLVAPYDDRVVGLVLRTPDRVSGRPVMCDLCRTTHSAGGVALLVAPRPGARGRDGDTVGTYLCTDLQCSRYARRTTATAEVRPAPGLEPQERVAQLAERVSAFVARVLT</sequence>
<keyword evidence="2" id="KW-0479">Metal-binding</keyword>
<evidence type="ECO:0000313" key="3">
    <source>
        <dbReference type="Proteomes" id="UP000317893"/>
    </source>
</evidence>
<keyword evidence="2" id="KW-0862">Zinc</keyword>
<reference evidence="2 3" key="1">
    <citation type="submission" date="2019-06" db="EMBL/GenBank/DDBJ databases">
        <title>Sequencing the genomes of 1000 actinobacteria strains.</title>
        <authorList>
            <person name="Klenk H.-P."/>
        </authorList>
    </citation>
    <scope>NUCLEOTIDE SEQUENCE [LARGE SCALE GENOMIC DNA]</scope>
    <source>
        <strain evidence="2 3">DSM 18607</strain>
    </source>
</reference>
<evidence type="ECO:0000313" key="2">
    <source>
        <dbReference type="EMBL" id="TQJ08126.1"/>
    </source>
</evidence>
<dbReference type="AlphaFoldDB" id="A0A542DYK3"/>
<gene>
    <name evidence="2" type="ORF">FB458_1210</name>
</gene>
<comment type="caution">
    <text evidence="2">The sequence shown here is derived from an EMBL/GenBank/DDBJ whole genome shotgun (WGS) entry which is preliminary data.</text>
</comment>
<feature type="domain" description="Elongation factor G-binding protein C-terminal treble-clef zinc-finger" evidence="1">
    <location>
        <begin position="8"/>
        <end position="159"/>
    </location>
</feature>